<protein>
    <submittedName>
        <fullName evidence="1">CRISPR-associated protein, Cmr3 family</fullName>
    </submittedName>
</protein>
<dbReference type="CDD" id="cd09748">
    <property type="entry name" value="Cmr3_III-B"/>
    <property type="match status" value="1"/>
</dbReference>
<dbReference type="InterPro" id="IPR019117">
    <property type="entry name" value="CRISPR-assoc_protein_Cmr3"/>
</dbReference>
<dbReference type="EMBL" id="CP003117">
    <property type="protein sequence ID" value="AET65069.1"/>
    <property type="molecule type" value="Genomic_DNA"/>
</dbReference>
<proteinExistence type="predicted"/>
<dbReference type="Proteomes" id="UP000005877">
    <property type="component" value="Chromosome"/>
</dbReference>
<dbReference type="Gene3D" id="2.60.40.4350">
    <property type="match status" value="1"/>
</dbReference>
<evidence type="ECO:0000313" key="1">
    <source>
        <dbReference type="EMBL" id="AET65069.1"/>
    </source>
</evidence>
<dbReference type="AlphaFoldDB" id="G7WQS6"/>
<dbReference type="HOGENOM" id="CLU_044328_1_0_2"/>
<dbReference type="KEGG" id="mhi:Mhar_1711"/>
<dbReference type="RefSeq" id="WP_014587250.1">
    <property type="nucleotide sequence ID" value="NC_017527.1"/>
</dbReference>
<sequence>MTFKAYKLTPVGSWFFRDGRPYNQGESTLADIKSLFPPFAVTAVGAIRASFARDLARDQGWNGKGDWPSEIKAKLGNGQKLAPLSFRGPYLLREKEGRSDFLVPAPLHLLGKESESDESKWEELCLLRPGEEVDCDIGDGVRLPSSKDAQGKKSLFGSYLTLKDLEVVLTGGDLSKISPIKAKDLWDFEFLVGIARDFKNRTALEGLLYSISRVRLMQGVSLAVEVDGIEAGLDLESTLPFGGEGGLAYADMMDGTIKIPDAAELIPSSDGNIRFTLTHLTPAHFKCTWPGPGEEVPGITGSRVVSACLERPVWIGGWDSVNREPLPLKPFLPGGSTWFCEADGDRAEEIRKIGGKKIGEYCEFGFGEIAIGSWNDEQ</sequence>
<dbReference type="PATRIC" id="fig|1110509.7.peg.1899"/>
<dbReference type="Pfam" id="PF09700">
    <property type="entry name" value="Cas_Cmr3"/>
    <property type="match status" value="1"/>
</dbReference>
<evidence type="ECO:0000313" key="2">
    <source>
        <dbReference type="Proteomes" id="UP000005877"/>
    </source>
</evidence>
<accession>G7WQS6</accession>
<keyword evidence="2" id="KW-1185">Reference proteome</keyword>
<dbReference type="STRING" id="1110509.Mhar_1711"/>
<organism evidence="1 2">
    <name type="scientific">Methanothrix harundinacea (strain 6Ac)</name>
    <name type="common">Methanosaeta harundinacea</name>
    <dbReference type="NCBI Taxonomy" id="1110509"/>
    <lineage>
        <taxon>Archaea</taxon>
        <taxon>Methanobacteriati</taxon>
        <taxon>Methanobacteriota</taxon>
        <taxon>Stenosarchaea group</taxon>
        <taxon>Methanomicrobia</taxon>
        <taxon>Methanotrichales</taxon>
        <taxon>Methanotrichaceae</taxon>
        <taxon>Methanothrix</taxon>
    </lineage>
</organism>
<reference evidence="1 2" key="1">
    <citation type="journal article" date="2012" name="PLoS ONE">
        <title>The genome characteristics and predicted function of methyl-group oxidation pathway in the obligate aceticlastic methanogens, Methanosaeta spp.</title>
        <authorList>
            <person name="Zhu J."/>
            <person name="Zheng H."/>
            <person name="Ai G."/>
            <person name="Zhang G."/>
            <person name="Liu D."/>
            <person name="Liu X."/>
            <person name="Dong X."/>
        </authorList>
    </citation>
    <scope>NUCLEOTIDE SEQUENCE [LARGE SCALE GENOMIC DNA]</scope>
    <source>
        <strain evidence="1 2">6Ac</strain>
    </source>
</reference>
<name>G7WQS6_METH6</name>
<gene>
    <name evidence="1" type="ordered locus">Mhar_1711</name>
</gene>
<dbReference type="GeneID" id="12510882"/>
<dbReference type="Gene3D" id="3.30.70.2940">
    <property type="match status" value="1"/>
</dbReference>
<dbReference type="OrthoDB" id="102159at2157"/>